<dbReference type="SUPFAM" id="SSF47616">
    <property type="entry name" value="GST C-terminal domain-like"/>
    <property type="match status" value="1"/>
</dbReference>
<dbReference type="InterPro" id="IPR036282">
    <property type="entry name" value="Glutathione-S-Trfase_C_sf"/>
</dbReference>
<dbReference type="AlphaFoldDB" id="A0A0L7KSI2"/>
<keyword evidence="2" id="KW-0808">Transferase</keyword>
<dbReference type="STRING" id="104452.A0A0L7KSI2"/>
<evidence type="ECO:0000313" key="3">
    <source>
        <dbReference type="Proteomes" id="UP000037510"/>
    </source>
</evidence>
<evidence type="ECO:0000256" key="1">
    <source>
        <dbReference type="SAM" id="MobiDB-lite"/>
    </source>
</evidence>
<accession>A0A0L7KSI2</accession>
<feature type="compositionally biased region" description="Acidic residues" evidence="1">
    <location>
        <begin position="101"/>
        <end position="127"/>
    </location>
</feature>
<gene>
    <name evidence="2" type="ORF">OBRU01_21551</name>
</gene>
<protein>
    <submittedName>
        <fullName evidence="2">Glutathione S-transferase epsilon 3</fullName>
    </submittedName>
</protein>
<evidence type="ECO:0000313" key="2">
    <source>
        <dbReference type="EMBL" id="KOB66218.1"/>
    </source>
</evidence>
<dbReference type="Proteomes" id="UP000037510">
    <property type="component" value="Unassembled WGS sequence"/>
</dbReference>
<comment type="caution">
    <text evidence="2">The sequence shown here is derived from an EMBL/GenBank/DDBJ whole genome shotgun (WGS) entry which is preliminary data.</text>
</comment>
<dbReference type="Gene3D" id="1.20.1050.10">
    <property type="match status" value="1"/>
</dbReference>
<sequence>MAEKAERSFTQTRAIVDQCMFFNAGVFFIRLKVVALPTLMQGLRAPSQQHLDDIDAAYSVVEAYLQNREYIATDHPTFPRAASWLARLERDPSFVKYSEPGDYDDDDDDDDDDGGDDDDDDGGGDEY</sequence>
<keyword evidence="3" id="KW-1185">Reference proteome</keyword>
<reference evidence="2 3" key="1">
    <citation type="journal article" date="2015" name="Genome Biol. Evol.">
        <title>The genome of winter moth (Operophtera brumata) provides a genomic perspective on sexual dimorphism and phenology.</title>
        <authorList>
            <person name="Derks M.F."/>
            <person name="Smit S."/>
            <person name="Salis L."/>
            <person name="Schijlen E."/>
            <person name="Bossers A."/>
            <person name="Mateman C."/>
            <person name="Pijl A.S."/>
            <person name="de Ridder D."/>
            <person name="Groenen M.A."/>
            <person name="Visser M.E."/>
            <person name="Megens H.J."/>
        </authorList>
    </citation>
    <scope>NUCLEOTIDE SEQUENCE [LARGE SCALE GENOMIC DNA]</scope>
    <source>
        <strain evidence="2">WM2013NL</strain>
        <tissue evidence="2">Head and thorax</tissue>
    </source>
</reference>
<name>A0A0L7KSI2_OPEBR</name>
<organism evidence="2 3">
    <name type="scientific">Operophtera brumata</name>
    <name type="common">Winter moth</name>
    <name type="synonym">Phalaena brumata</name>
    <dbReference type="NCBI Taxonomy" id="104452"/>
    <lineage>
        <taxon>Eukaryota</taxon>
        <taxon>Metazoa</taxon>
        <taxon>Ecdysozoa</taxon>
        <taxon>Arthropoda</taxon>
        <taxon>Hexapoda</taxon>
        <taxon>Insecta</taxon>
        <taxon>Pterygota</taxon>
        <taxon>Neoptera</taxon>
        <taxon>Endopterygota</taxon>
        <taxon>Lepidoptera</taxon>
        <taxon>Glossata</taxon>
        <taxon>Ditrysia</taxon>
        <taxon>Geometroidea</taxon>
        <taxon>Geometridae</taxon>
        <taxon>Larentiinae</taxon>
        <taxon>Operophtera</taxon>
    </lineage>
</organism>
<dbReference type="EMBL" id="JTDY01006178">
    <property type="protein sequence ID" value="KOB66218.1"/>
    <property type="molecule type" value="Genomic_DNA"/>
</dbReference>
<feature type="region of interest" description="Disordered" evidence="1">
    <location>
        <begin position="95"/>
        <end position="127"/>
    </location>
</feature>
<dbReference type="GO" id="GO:0016740">
    <property type="term" value="F:transferase activity"/>
    <property type="evidence" value="ECO:0007669"/>
    <property type="project" value="UniProtKB-KW"/>
</dbReference>
<proteinExistence type="predicted"/>